<comment type="subcellular location">
    <subcellularLocation>
        <location evidence="1 7">Cell membrane</location>
        <topology evidence="1 7">Multi-pass membrane protein</topology>
    </subcellularLocation>
</comment>
<dbReference type="NCBIfam" id="TIGR00427">
    <property type="entry name" value="NAAT family transporter"/>
    <property type="match status" value="1"/>
</dbReference>
<keyword evidence="3" id="KW-1003">Cell membrane</keyword>
<proteinExistence type="inferred from homology"/>
<feature type="transmembrane region" description="Helical" evidence="7">
    <location>
        <begin position="70"/>
        <end position="90"/>
    </location>
</feature>
<keyword evidence="6 7" id="KW-0472">Membrane</keyword>
<comment type="caution">
    <text evidence="7">Lacks conserved residue(s) required for the propagation of feature annotation.</text>
</comment>
<dbReference type="InterPro" id="IPR002771">
    <property type="entry name" value="Multi_antbiot-R_MarC"/>
</dbReference>
<evidence type="ECO:0000256" key="6">
    <source>
        <dbReference type="ARBA" id="ARBA00023136"/>
    </source>
</evidence>
<dbReference type="EMBL" id="JADIVZ010000001">
    <property type="protein sequence ID" value="MBF4160401.1"/>
    <property type="molecule type" value="Genomic_DNA"/>
</dbReference>
<dbReference type="GO" id="GO:0005886">
    <property type="term" value="C:plasma membrane"/>
    <property type="evidence" value="ECO:0007669"/>
    <property type="project" value="UniProtKB-SubCell"/>
</dbReference>
<dbReference type="PANTHER" id="PTHR33508:SF1">
    <property type="entry name" value="UPF0056 MEMBRANE PROTEIN YHCE"/>
    <property type="match status" value="1"/>
</dbReference>
<feature type="transmembrane region" description="Helical" evidence="7">
    <location>
        <begin position="110"/>
        <end position="133"/>
    </location>
</feature>
<dbReference type="PANTHER" id="PTHR33508">
    <property type="entry name" value="UPF0056 MEMBRANE PROTEIN YHCE"/>
    <property type="match status" value="1"/>
</dbReference>
<keyword evidence="4 7" id="KW-0812">Transmembrane</keyword>
<evidence type="ECO:0000256" key="4">
    <source>
        <dbReference type="ARBA" id="ARBA00022692"/>
    </source>
</evidence>
<dbReference type="Pfam" id="PF01914">
    <property type="entry name" value="MarC"/>
    <property type="match status" value="1"/>
</dbReference>
<evidence type="ECO:0000313" key="8">
    <source>
        <dbReference type="EMBL" id="MBF4160401.1"/>
    </source>
</evidence>
<evidence type="ECO:0000256" key="1">
    <source>
        <dbReference type="ARBA" id="ARBA00004651"/>
    </source>
</evidence>
<name>A0A930Y5Z4_9ACTN</name>
<evidence type="ECO:0000256" key="5">
    <source>
        <dbReference type="ARBA" id="ARBA00022989"/>
    </source>
</evidence>
<evidence type="ECO:0000313" key="9">
    <source>
        <dbReference type="Proteomes" id="UP000656804"/>
    </source>
</evidence>
<reference evidence="8" key="1">
    <citation type="submission" date="2020-11" db="EMBL/GenBank/DDBJ databases">
        <title>Nocardioides sp. CBS4Y-1, whole genome shotgun sequence.</title>
        <authorList>
            <person name="Tuo L."/>
        </authorList>
    </citation>
    <scope>NUCLEOTIDE SEQUENCE</scope>
    <source>
        <strain evidence="8">CBS4Y-1</strain>
    </source>
</reference>
<feature type="transmembrane region" description="Helical" evidence="7">
    <location>
        <begin position="142"/>
        <end position="161"/>
    </location>
</feature>
<keyword evidence="5 7" id="KW-1133">Transmembrane helix</keyword>
<sequence length="201" mass="20061">MITVGVAAFAALIPITNPIGGLAAFAALTEGREKKDVDHQAWQTGLYVGAILVVSAVAGDLVLRALGISLPSLQIAGGLVVAHSGFGMIAPKPGISRREADHAVTKESVAFSPMALPLVAGPGAIGVVIALAARHTGIESRLGLVVGCVALAAGVGGVLRFGTPLIERLGASGIGALTRVMGFLILAIGVELVSHGVLALT</sequence>
<comment type="caution">
    <text evidence="8">The sequence shown here is derived from an EMBL/GenBank/DDBJ whole genome shotgun (WGS) entry which is preliminary data.</text>
</comment>
<evidence type="ECO:0000256" key="3">
    <source>
        <dbReference type="ARBA" id="ARBA00022475"/>
    </source>
</evidence>
<dbReference type="AlphaFoldDB" id="A0A930Y5Z4"/>
<feature type="transmembrane region" description="Helical" evidence="7">
    <location>
        <begin position="181"/>
        <end position="200"/>
    </location>
</feature>
<comment type="similarity">
    <text evidence="2 7">Belongs to the UPF0056 (MarC) family.</text>
</comment>
<accession>A0A930Y5Z4</accession>
<dbReference type="Proteomes" id="UP000656804">
    <property type="component" value="Unassembled WGS sequence"/>
</dbReference>
<gene>
    <name evidence="8" type="ORF">ISG29_01780</name>
</gene>
<organism evidence="8 9">
    <name type="scientific">Nocardioides acrostichi</name>
    <dbReference type="NCBI Taxonomy" id="2784339"/>
    <lineage>
        <taxon>Bacteria</taxon>
        <taxon>Bacillati</taxon>
        <taxon>Actinomycetota</taxon>
        <taxon>Actinomycetes</taxon>
        <taxon>Propionibacteriales</taxon>
        <taxon>Nocardioidaceae</taxon>
        <taxon>Nocardioides</taxon>
    </lineage>
</organism>
<evidence type="ECO:0000256" key="2">
    <source>
        <dbReference type="ARBA" id="ARBA00009784"/>
    </source>
</evidence>
<keyword evidence="9" id="KW-1185">Reference proteome</keyword>
<protein>
    <recommendedName>
        <fullName evidence="7">UPF0056 membrane protein</fullName>
    </recommendedName>
</protein>
<feature type="transmembrane region" description="Helical" evidence="7">
    <location>
        <begin position="41"/>
        <end position="63"/>
    </location>
</feature>
<evidence type="ECO:0000256" key="7">
    <source>
        <dbReference type="RuleBase" id="RU362048"/>
    </source>
</evidence>